<name>A0A1I0J122_9BACT</name>
<evidence type="ECO:0000256" key="3">
    <source>
        <dbReference type="HAMAP-Rule" id="MF_01077"/>
    </source>
</evidence>
<comment type="subcellular location">
    <subcellularLocation>
        <location evidence="3">Cytoplasm</location>
    </subcellularLocation>
</comment>
<dbReference type="InterPro" id="IPR003728">
    <property type="entry name" value="Ribosome_maturation_RimP"/>
</dbReference>
<dbReference type="GO" id="GO:0006412">
    <property type="term" value="P:translation"/>
    <property type="evidence" value="ECO:0007669"/>
    <property type="project" value="TreeGrafter"/>
</dbReference>
<comment type="similarity">
    <text evidence="3">Belongs to the RimP family.</text>
</comment>
<evidence type="ECO:0000259" key="4">
    <source>
        <dbReference type="Pfam" id="PF02576"/>
    </source>
</evidence>
<dbReference type="PANTHER" id="PTHR33867">
    <property type="entry name" value="RIBOSOME MATURATION FACTOR RIMP"/>
    <property type="match status" value="1"/>
</dbReference>
<dbReference type="InterPro" id="IPR028989">
    <property type="entry name" value="RimP_N"/>
</dbReference>
<dbReference type="PANTHER" id="PTHR33867:SF1">
    <property type="entry name" value="RIBOSOME MATURATION FACTOR RIMP"/>
    <property type="match status" value="1"/>
</dbReference>
<comment type="function">
    <text evidence="3">Required for maturation of 30S ribosomal subunits.</text>
</comment>
<accession>A0A1I0J122</accession>
<dbReference type="EMBL" id="FOHT01000036">
    <property type="protein sequence ID" value="SEU02714.1"/>
    <property type="molecule type" value="Genomic_DNA"/>
</dbReference>
<dbReference type="SUPFAM" id="SSF75420">
    <property type="entry name" value="YhbC-like, N-terminal domain"/>
    <property type="match status" value="1"/>
</dbReference>
<dbReference type="InterPro" id="IPR035956">
    <property type="entry name" value="RimP_N_sf"/>
</dbReference>
<dbReference type="GO" id="GO:0000028">
    <property type="term" value="P:ribosomal small subunit assembly"/>
    <property type="evidence" value="ECO:0007669"/>
    <property type="project" value="TreeGrafter"/>
</dbReference>
<dbReference type="HAMAP" id="MF_01077">
    <property type="entry name" value="RimP"/>
    <property type="match status" value="1"/>
</dbReference>
<dbReference type="Proteomes" id="UP000181981">
    <property type="component" value="Unassembled WGS sequence"/>
</dbReference>
<protein>
    <recommendedName>
        <fullName evidence="3">Ribosome maturation factor RimP</fullName>
    </recommendedName>
</protein>
<organism evidence="5 6">
    <name type="scientific">Draconibacterium orientale</name>
    <dbReference type="NCBI Taxonomy" id="1168034"/>
    <lineage>
        <taxon>Bacteria</taxon>
        <taxon>Pseudomonadati</taxon>
        <taxon>Bacteroidota</taxon>
        <taxon>Bacteroidia</taxon>
        <taxon>Marinilabiliales</taxon>
        <taxon>Prolixibacteraceae</taxon>
        <taxon>Draconibacterium</taxon>
    </lineage>
</organism>
<dbReference type="GO" id="GO:0005829">
    <property type="term" value="C:cytosol"/>
    <property type="evidence" value="ECO:0007669"/>
    <property type="project" value="TreeGrafter"/>
</dbReference>
<reference evidence="5 6" key="1">
    <citation type="submission" date="2016-10" db="EMBL/GenBank/DDBJ databases">
        <authorList>
            <person name="de Groot N.N."/>
        </authorList>
    </citation>
    <scope>NUCLEOTIDE SEQUENCE [LARGE SCALE GENOMIC DNA]</scope>
    <source>
        <strain evidence="5 6">DSM 25947</strain>
    </source>
</reference>
<evidence type="ECO:0000313" key="6">
    <source>
        <dbReference type="Proteomes" id="UP000181981"/>
    </source>
</evidence>
<keyword evidence="2 3" id="KW-0690">Ribosome biogenesis</keyword>
<evidence type="ECO:0000313" key="5">
    <source>
        <dbReference type="EMBL" id="SEU02714.1"/>
    </source>
</evidence>
<dbReference type="AlphaFoldDB" id="A0A1I0J122"/>
<dbReference type="OrthoDB" id="9789702at2"/>
<feature type="domain" description="Ribosome maturation factor RimP N-terminal" evidence="4">
    <location>
        <begin position="52"/>
        <end position="105"/>
    </location>
</feature>
<dbReference type="NCBIfam" id="NF002531">
    <property type="entry name" value="PRK02001.1"/>
    <property type="match status" value="1"/>
</dbReference>
<keyword evidence="1 3" id="KW-0963">Cytoplasm</keyword>
<evidence type="ECO:0000256" key="1">
    <source>
        <dbReference type="ARBA" id="ARBA00022490"/>
    </source>
</evidence>
<gene>
    <name evidence="3" type="primary">rimP</name>
    <name evidence="5" type="ORF">SAMN05444285_13613</name>
</gene>
<dbReference type="Gene3D" id="3.30.300.70">
    <property type="entry name" value="RimP-like superfamily, N-terminal"/>
    <property type="match status" value="1"/>
</dbReference>
<sequence>MLDNITIFAENFLKSEIFRGPLVPYFVTYNEMIAKQKVIDLVNERLDDEMFIVDVTISSANDINVYVDGFNGITIEQCIAVSRNVEHNLDRDEEDFSLQVSSPGLTESFKVKQQYEKYTGKEIEVLTADNEKLKGLLLENSDDGIVLETSKREKVEGHKKKQMVVKKHILKYDEIKSAKAVISFK</sequence>
<proteinExistence type="inferred from homology"/>
<evidence type="ECO:0000256" key="2">
    <source>
        <dbReference type="ARBA" id="ARBA00022517"/>
    </source>
</evidence>
<dbReference type="Pfam" id="PF02576">
    <property type="entry name" value="RimP_N"/>
    <property type="match status" value="1"/>
</dbReference>